<gene>
    <name evidence="21" type="ORF">ACFPPD_20020</name>
</gene>
<comment type="function">
    <text evidence="17">Member of the two-component regulatory system NreB/NreC involved in the control of dissimilatory nitrate/nitrite reduction in response to oxygen. NreB functions as a direct oxygen sensor histidine kinase which is autophosphorylated, in the absence of oxygen, probably at the conserved histidine residue, and transfers its phosphate group probably to a conserved aspartate residue of NreC. NreB/NreC activates the expression of the nitrate (narGHJI) and nitrite (nir) reductase operons, as well as the putative nitrate transporter gene narT.</text>
</comment>
<organism evidence="21 22">
    <name type="scientific">Cohnella suwonensis</name>
    <dbReference type="NCBI Taxonomy" id="696072"/>
    <lineage>
        <taxon>Bacteria</taxon>
        <taxon>Bacillati</taxon>
        <taxon>Bacillota</taxon>
        <taxon>Bacilli</taxon>
        <taxon>Bacillales</taxon>
        <taxon>Paenibacillaceae</taxon>
        <taxon>Cohnella</taxon>
    </lineage>
</organism>
<keyword evidence="14" id="KW-0408">Iron</keyword>
<evidence type="ECO:0000256" key="11">
    <source>
        <dbReference type="ARBA" id="ARBA00022741"/>
    </source>
</evidence>
<keyword evidence="13" id="KW-0067">ATP-binding</keyword>
<evidence type="ECO:0000256" key="1">
    <source>
        <dbReference type="ARBA" id="ARBA00000085"/>
    </source>
</evidence>
<accession>A0ABW0LYT0</accession>
<feature type="transmembrane region" description="Helical" evidence="19">
    <location>
        <begin position="170"/>
        <end position="193"/>
    </location>
</feature>
<reference evidence="22" key="1">
    <citation type="journal article" date="2019" name="Int. J. Syst. Evol. Microbiol.">
        <title>The Global Catalogue of Microorganisms (GCM) 10K type strain sequencing project: providing services to taxonomists for standard genome sequencing and annotation.</title>
        <authorList>
            <consortium name="The Broad Institute Genomics Platform"/>
            <consortium name="The Broad Institute Genome Sequencing Center for Infectious Disease"/>
            <person name="Wu L."/>
            <person name="Ma J."/>
        </authorList>
    </citation>
    <scope>NUCLEOTIDE SEQUENCE [LARGE SCALE GENOMIC DNA]</scope>
    <source>
        <strain evidence="22">CCUG 57113</strain>
    </source>
</reference>
<dbReference type="EC" id="2.7.13.3" evidence="4"/>
<dbReference type="Gene3D" id="3.30.565.10">
    <property type="entry name" value="Histidine kinase-like ATPase, C-terminal domain"/>
    <property type="match status" value="1"/>
</dbReference>
<feature type="transmembrane region" description="Helical" evidence="19">
    <location>
        <begin position="270"/>
        <end position="290"/>
    </location>
</feature>
<keyword evidence="11" id="KW-0547">Nucleotide-binding</keyword>
<dbReference type="SMART" id="SM00387">
    <property type="entry name" value="HATPase_c"/>
    <property type="match status" value="1"/>
</dbReference>
<evidence type="ECO:0000256" key="15">
    <source>
        <dbReference type="ARBA" id="ARBA00023012"/>
    </source>
</evidence>
<dbReference type="GO" id="GO:0016301">
    <property type="term" value="F:kinase activity"/>
    <property type="evidence" value="ECO:0007669"/>
    <property type="project" value="UniProtKB-KW"/>
</dbReference>
<dbReference type="RefSeq" id="WP_209748129.1">
    <property type="nucleotide sequence ID" value="NZ_JBHSMH010000082.1"/>
</dbReference>
<comment type="subcellular location">
    <subcellularLocation>
        <location evidence="3">Cytoplasm</location>
    </subcellularLocation>
</comment>
<keyword evidence="19" id="KW-0472">Membrane</keyword>
<evidence type="ECO:0000259" key="20">
    <source>
        <dbReference type="PROSITE" id="PS50109"/>
    </source>
</evidence>
<sequence length="701" mass="78176">MGNVRNRMRLAGRVGLHGIWWIAAAVSLVLSLFSRGLGIGAYDNPCYGAACTNFFMMNPNQMTDLASIGISPDLYGSFTVILLAMQNISAWAVGILLYRYGWKDPYCVIASLLLIVNGTFFSADEALFASSDRFGVLSDLAIAVNIVGAASIFFLFLLPAGRFVPRWTAIPAVMWLFELAIGIVPLPPIFQYVNVMYLPPALRRVYYIATLVLVMYVQWHRYRTGATPDQKRQIRWFWGAMGCYIVSMALGLLVAPHDRNGIVKLLFDLVLLYSGMLFLPFSIGIIVLESRVRHMSSAFNRTLVYFVLSVMSIMVYALLVGVFGFFLQGKVPTMIALVATGWVAVMFQPLREKVQRAVNHLVFGERDEPYRMLSDLSKRLEVSLTHRDLLPTIVETAARALRAPYAAIEIHHEEDGVRTLASFGTPVEQVSTIELDVKGEPVGQLILGIERVNEALPPGKRHMLNDLVRQISIAVQTIRLTEELRLSRERVITTREEERRRLRRDLHDGLGSGLASIMLRLDEAKLHDGGLPEPSRKALETAQSLTREAIADIRRLVYSLRPPALDEFGLSFALKELALQFEDPSLHVVLDGLDRRLTLSAATEVAVYRIVQEALTNVVKHAGASRCEIRLQLQDDALYLEISDNGRGLPDALLPGIGIRSIRERAEELGGTCLLQSSPRHGTRISVNLPMEDRKRNRGGA</sequence>
<evidence type="ECO:0000256" key="17">
    <source>
        <dbReference type="ARBA" id="ARBA00024827"/>
    </source>
</evidence>
<feature type="transmembrane region" description="Helical" evidence="19">
    <location>
        <begin position="12"/>
        <end position="33"/>
    </location>
</feature>
<feature type="transmembrane region" description="Helical" evidence="19">
    <location>
        <begin position="234"/>
        <end position="255"/>
    </location>
</feature>
<dbReference type="Pfam" id="PF02518">
    <property type="entry name" value="HATPase_c"/>
    <property type="match status" value="1"/>
</dbReference>
<keyword evidence="12 21" id="KW-0418">Kinase</keyword>
<keyword evidence="7" id="KW-0963">Cytoplasm</keyword>
<evidence type="ECO:0000256" key="6">
    <source>
        <dbReference type="ARBA" id="ARBA00022485"/>
    </source>
</evidence>
<evidence type="ECO:0000256" key="9">
    <source>
        <dbReference type="ARBA" id="ARBA00022679"/>
    </source>
</evidence>
<evidence type="ECO:0000256" key="18">
    <source>
        <dbReference type="ARBA" id="ARBA00030800"/>
    </source>
</evidence>
<name>A0ABW0LYT0_9BACL</name>
<dbReference type="InterPro" id="IPR050482">
    <property type="entry name" value="Sensor_HK_TwoCompSys"/>
</dbReference>
<evidence type="ECO:0000313" key="21">
    <source>
        <dbReference type="EMBL" id="MFC5470979.1"/>
    </source>
</evidence>
<dbReference type="PRINTS" id="PR00344">
    <property type="entry name" value="BCTRLSENSOR"/>
</dbReference>
<keyword evidence="6" id="KW-0004">4Fe-4S</keyword>
<evidence type="ECO:0000313" key="22">
    <source>
        <dbReference type="Proteomes" id="UP001596105"/>
    </source>
</evidence>
<dbReference type="PROSITE" id="PS50109">
    <property type="entry name" value="HIS_KIN"/>
    <property type="match status" value="1"/>
</dbReference>
<evidence type="ECO:0000256" key="3">
    <source>
        <dbReference type="ARBA" id="ARBA00004496"/>
    </source>
</evidence>
<comment type="cofactor">
    <cofactor evidence="2">
        <name>[4Fe-4S] cluster</name>
        <dbReference type="ChEBI" id="CHEBI:49883"/>
    </cofactor>
</comment>
<keyword evidence="10" id="KW-0479">Metal-binding</keyword>
<dbReference type="InterPro" id="IPR003594">
    <property type="entry name" value="HATPase_dom"/>
</dbReference>
<evidence type="ECO:0000256" key="7">
    <source>
        <dbReference type="ARBA" id="ARBA00022490"/>
    </source>
</evidence>
<keyword evidence="16" id="KW-0411">Iron-sulfur</keyword>
<evidence type="ECO:0000256" key="13">
    <source>
        <dbReference type="ARBA" id="ARBA00022840"/>
    </source>
</evidence>
<evidence type="ECO:0000256" key="19">
    <source>
        <dbReference type="SAM" id="Phobius"/>
    </source>
</evidence>
<dbReference type="EMBL" id="JBHSMH010000082">
    <property type="protein sequence ID" value="MFC5470979.1"/>
    <property type="molecule type" value="Genomic_DNA"/>
</dbReference>
<dbReference type="Proteomes" id="UP001596105">
    <property type="component" value="Unassembled WGS sequence"/>
</dbReference>
<feature type="transmembrane region" description="Helical" evidence="19">
    <location>
        <begin position="205"/>
        <end position="222"/>
    </location>
</feature>
<keyword evidence="22" id="KW-1185">Reference proteome</keyword>
<evidence type="ECO:0000256" key="5">
    <source>
        <dbReference type="ARBA" id="ARBA00017322"/>
    </source>
</evidence>
<dbReference type="Gene3D" id="1.20.5.1930">
    <property type="match status" value="1"/>
</dbReference>
<feature type="transmembrane region" description="Helical" evidence="19">
    <location>
        <begin position="74"/>
        <end position="98"/>
    </location>
</feature>
<comment type="catalytic activity">
    <reaction evidence="1">
        <text>ATP + protein L-histidine = ADP + protein N-phospho-L-histidine.</text>
        <dbReference type="EC" id="2.7.13.3"/>
    </reaction>
</comment>
<dbReference type="InterPro" id="IPR004358">
    <property type="entry name" value="Sig_transdc_His_kin-like_C"/>
</dbReference>
<evidence type="ECO:0000256" key="8">
    <source>
        <dbReference type="ARBA" id="ARBA00022553"/>
    </source>
</evidence>
<protein>
    <recommendedName>
        <fullName evidence="5">Oxygen sensor histidine kinase NreB</fullName>
        <ecNumber evidence="4">2.7.13.3</ecNumber>
    </recommendedName>
    <alternativeName>
        <fullName evidence="18">Nitrogen regulation protein B</fullName>
    </alternativeName>
</protein>
<evidence type="ECO:0000256" key="4">
    <source>
        <dbReference type="ARBA" id="ARBA00012438"/>
    </source>
</evidence>
<dbReference type="InterPro" id="IPR036890">
    <property type="entry name" value="HATPase_C_sf"/>
</dbReference>
<dbReference type="InterPro" id="IPR005467">
    <property type="entry name" value="His_kinase_dom"/>
</dbReference>
<evidence type="ECO:0000256" key="12">
    <source>
        <dbReference type="ARBA" id="ARBA00022777"/>
    </source>
</evidence>
<keyword evidence="19" id="KW-1133">Transmembrane helix</keyword>
<feature type="transmembrane region" description="Helical" evidence="19">
    <location>
        <begin position="105"/>
        <end position="123"/>
    </location>
</feature>
<dbReference type="Pfam" id="PF07730">
    <property type="entry name" value="HisKA_3"/>
    <property type="match status" value="1"/>
</dbReference>
<evidence type="ECO:0000256" key="16">
    <source>
        <dbReference type="ARBA" id="ARBA00023014"/>
    </source>
</evidence>
<feature type="transmembrane region" description="Helical" evidence="19">
    <location>
        <begin position="135"/>
        <end position="158"/>
    </location>
</feature>
<feature type="domain" description="Histidine kinase" evidence="20">
    <location>
        <begin position="505"/>
        <end position="693"/>
    </location>
</feature>
<dbReference type="SUPFAM" id="SSF55874">
    <property type="entry name" value="ATPase domain of HSP90 chaperone/DNA topoisomerase II/histidine kinase"/>
    <property type="match status" value="1"/>
</dbReference>
<feature type="transmembrane region" description="Helical" evidence="19">
    <location>
        <begin position="302"/>
        <end position="327"/>
    </location>
</feature>
<evidence type="ECO:0000256" key="14">
    <source>
        <dbReference type="ARBA" id="ARBA00023004"/>
    </source>
</evidence>
<dbReference type="PANTHER" id="PTHR24421:SF10">
    <property type="entry name" value="NITRATE_NITRITE SENSOR PROTEIN NARQ"/>
    <property type="match status" value="1"/>
</dbReference>
<keyword evidence="8" id="KW-0597">Phosphoprotein</keyword>
<keyword evidence="9" id="KW-0808">Transferase</keyword>
<proteinExistence type="predicted"/>
<dbReference type="CDD" id="cd16917">
    <property type="entry name" value="HATPase_UhpB-NarQ-NarX-like"/>
    <property type="match status" value="1"/>
</dbReference>
<dbReference type="InterPro" id="IPR011712">
    <property type="entry name" value="Sig_transdc_His_kin_sub3_dim/P"/>
</dbReference>
<comment type="caution">
    <text evidence="21">The sequence shown here is derived from an EMBL/GenBank/DDBJ whole genome shotgun (WGS) entry which is preliminary data.</text>
</comment>
<keyword evidence="15" id="KW-0902">Two-component regulatory system</keyword>
<dbReference type="PANTHER" id="PTHR24421">
    <property type="entry name" value="NITRATE/NITRITE SENSOR PROTEIN NARX-RELATED"/>
    <property type="match status" value="1"/>
</dbReference>
<evidence type="ECO:0000256" key="10">
    <source>
        <dbReference type="ARBA" id="ARBA00022723"/>
    </source>
</evidence>
<evidence type="ECO:0000256" key="2">
    <source>
        <dbReference type="ARBA" id="ARBA00001966"/>
    </source>
</evidence>
<keyword evidence="19" id="KW-0812">Transmembrane</keyword>